<sequence>MRVLLVAVLVASLASCTAPAGDSPPVIVPKGPGEQAATVAPEDVGTDRWSAPSEADLKYVASMIEHHRQALVMSALAPERASNETVKGLASRIHDTQGPEIGAMEQWRRQFAEQAPAHGHRGELPHVDHRSMPGMATDEQLAALRAARGPEFDRLFLQLMIAHHEGALTMANELLASGSDVRVEEMANDVVASQSDEIARMRAITIP</sequence>
<dbReference type="Gene3D" id="1.20.1260.10">
    <property type="match status" value="1"/>
</dbReference>
<reference evidence="3 4" key="1">
    <citation type="submission" date="2018-10" db="EMBL/GenBank/DDBJ databases">
        <title>Sequencing the genomes of 1000 actinobacteria strains.</title>
        <authorList>
            <person name="Klenk H.-P."/>
        </authorList>
    </citation>
    <scope>NUCLEOTIDE SEQUENCE [LARGE SCALE GENOMIC DNA]</scope>
    <source>
        <strain evidence="3 4">DSM 43800</strain>
    </source>
</reference>
<evidence type="ECO:0000259" key="2">
    <source>
        <dbReference type="Pfam" id="PF03713"/>
    </source>
</evidence>
<comment type="caution">
    <text evidence="3">The sequence shown here is derived from an EMBL/GenBank/DDBJ whole genome shotgun (WGS) entry which is preliminary data.</text>
</comment>
<dbReference type="EMBL" id="RBXO01000001">
    <property type="protein sequence ID" value="RKT56064.1"/>
    <property type="molecule type" value="Genomic_DNA"/>
</dbReference>
<dbReference type="InterPro" id="IPR012347">
    <property type="entry name" value="Ferritin-like"/>
</dbReference>
<dbReference type="PANTHER" id="PTHR36933:SF1">
    <property type="entry name" value="SLL0788 PROTEIN"/>
    <property type="match status" value="1"/>
</dbReference>
<dbReference type="InterPro" id="IPR005183">
    <property type="entry name" value="DUF305_CopM-like"/>
</dbReference>
<accession>A0A495W3X3</accession>
<dbReference type="PANTHER" id="PTHR36933">
    <property type="entry name" value="SLL0788 PROTEIN"/>
    <property type="match status" value="1"/>
</dbReference>
<dbReference type="PROSITE" id="PS51257">
    <property type="entry name" value="PROKAR_LIPOPROTEIN"/>
    <property type="match status" value="1"/>
</dbReference>
<proteinExistence type="predicted"/>
<dbReference type="RefSeq" id="WP_121007687.1">
    <property type="nucleotide sequence ID" value="NZ_RBXO01000001.1"/>
</dbReference>
<dbReference type="Pfam" id="PF03713">
    <property type="entry name" value="DUF305"/>
    <property type="match status" value="1"/>
</dbReference>
<organism evidence="3 4">
    <name type="scientific">Saccharothrix australiensis</name>
    <dbReference type="NCBI Taxonomy" id="2072"/>
    <lineage>
        <taxon>Bacteria</taxon>
        <taxon>Bacillati</taxon>
        <taxon>Actinomycetota</taxon>
        <taxon>Actinomycetes</taxon>
        <taxon>Pseudonocardiales</taxon>
        <taxon>Pseudonocardiaceae</taxon>
        <taxon>Saccharothrix</taxon>
    </lineage>
</organism>
<evidence type="ECO:0000313" key="4">
    <source>
        <dbReference type="Proteomes" id="UP000282084"/>
    </source>
</evidence>
<evidence type="ECO:0000256" key="1">
    <source>
        <dbReference type="SAM" id="SignalP"/>
    </source>
</evidence>
<feature type="domain" description="DUF305" evidence="2">
    <location>
        <begin position="56"/>
        <end position="204"/>
    </location>
</feature>
<gene>
    <name evidence="3" type="ORF">C8E97_4753</name>
</gene>
<dbReference type="AlphaFoldDB" id="A0A495W3X3"/>
<name>A0A495W3X3_9PSEU</name>
<feature type="chain" id="PRO_5019864286" evidence="1">
    <location>
        <begin position="21"/>
        <end position="207"/>
    </location>
</feature>
<feature type="signal peptide" evidence="1">
    <location>
        <begin position="1"/>
        <end position="20"/>
    </location>
</feature>
<keyword evidence="4" id="KW-1185">Reference proteome</keyword>
<evidence type="ECO:0000313" key="3">
    <source>
        <dbReference type="EMBL" id="RKT56064.1"/>
    </source>
</evidence>
<protein>
    <submittedName>
        <fullName evidence="3">Uncharacterized protein (DUF305 family)</fullName>
    </submittedName>
</protein>
<keyword evidence="1" id="KW-0732">Signal</keyword>
<dbReference type="Proteomes" id="UP000282084">
    <property type="component" value="Unassembled WGS sequence"/>
</dbReference>
<dbReference type="OrthoDB" id="26872at2"/>